<dbReference type="Pfam" id="PF02154">
    <property type="entry name" value="FliM"/>
    <property type="match status" value="1"/>
</dbReference>
<feature type="domain" description="Flagellar motor switch protein FliN-like C-terminal" evidence="11">
    <location>
        <begin position="235"/>
        <end position="302"/>
    </location>
</feature>
<dbReference type="EMBL" id="JACHVS010000001">
    <property type="protein sequence ID" value="MBB2993885.1"/>
    <property type="molecule type" value="Genomic_DNA"/>
</dbReference>
<comment type="subcellular location">
    <subcellularLocation>
        <location evidence="1">Bacterial flagellum basal body</location>
    </subcellularLocation>
    <subcellularLocation>
        <location evidence="2">Cell membrane</location>
        <topology evidence="2">Peripheral membrane protein</topology>
    </subcellularLocation>
</comment>
<keyword evidence="13" id="KW-1185">Reference proteome</keyword>
<dbReference type="GO" id="GO:0005886">
    <property type="term" value="C:plasma membrane"/>
    <property type="evidence" value="ECO:0007669"/>
    <property type="project" value="UniProtKB-SubCell"/>
</dbReference>
<dbReference type="InterPro" id="IPR001689">
    <property type="entry name" value="Flag_FliM"/>
</dbReference>
<reference evidence="12 13" key="1">
    <citation type="submission" date="2020-08" db="EMBL/GenBank/DDBJ databases">
        <title>Sequencing the genomes of 1000 actinobacteria strains.</title>
        <authorList>
            <person name="Klenk H.-P."/>
        </authorList>
    </citation>
    <scope>NUCLEOTIDE SEQUENCE [LARGE SCALE GENOMIC DNA]</scope>
    <source>
        <strain evidence="12 13">DSM 22826</strain>
    </source>
</reference>
<dbReference type="Pfam" id="PF01052">
    <property type="entry name" value="FliMN_C"/>
    <property type="match status" value="1"/>
</dbReference>
<dbReference type="CDD" id="cd17908">
    <property type="entry name" value="FliM"/>
    <property type="match status" value="1"/>
</dbReference>
<organism evidence="12 13">
    <name type="scientific">Paeniglutamicibacter cryotolerans</name>
    <dbReference type="NCBI Taxonomy" id="670079"/>
    <lineage>
        <taxon>Bacteria</taxon>
        <taxon>Bacillati</taxon>
        <taxon>Actinomycetota</taxon>
        <taxon>Actinomycetes</taxon>
        <taxon>Micrococcales</taxon>
        <taxon>Micrococcaceae</taxon>
        <taxon>Paeniglutamicibacter</taxon>
    </lineage>
</organism>
<dbReference type="PANTHER" id="PTHR30034:SF6">
    <property type="entry name" value="YOP PROTEINS TRANSLOCATION PROTEIN Q"/>
    <property type="match status" value="1"/>
</dbReference>
<dbReference type="InterPro" id="IPR036429">
    <property type="entry name" value="SpoA-like_sf"/>
</dbReference>
<evidence type="ECO:0000256" key="2">
    <source>
        <dbReference type="ARBA" id="ARBA00004202"/>
    </source>
</evidence>
<dbReference type="Gene3D" id="3.40.1550.10">
    <property type="entry name" value="CheC-like"/>
    <property type="match status" value="1"/>
</dbReference>
<evidence type="ECO:0000256" key="9">
    <source>
        <dbReference type="ARBA" id="ARBA00023143"/>
    </source>
</evidence>
<dbReference type="InterPro" id="IPR001543">
    <property type="entry name" value="FliN-like_C"/>
</dbReference>
<comment type="similarity">
    <text evidence="3">Belongs to the FliM family.</text>
</comment>
<dbReference type="GO" id="GO:0009425">
    <property type="term" value="C:bacterial-type flagellum basal body"/>
    <property type="evidence" value="ECO:0007669"/>
    <property type="project" value="UniProtKB-SubCell"/>
</dbReference>
<dbReference type="SUPFAM" id="SSF103039">
    <property type="entry name" value="CheC-like"/>
    <property type="match status" value="1"/>
</dbReference>
<dbReference type="PANTHER" id="PTHR30034">
    <property type="entry name" value="FLAGELLAR MOTOR SWITCH PROTEIN FLIM"/>
    <property type="match status" value="1"/>
</dbReference>
<evidence type="ECO:0000256" key="7">
    <source>
        <dbReference type="ARBA" id="ARBA00022779"/>
    </source>
</evidence>
<dbReference type="PIRSF" id="PIRSF002888">
    <property type="entry name" value="FliM"/>
    <property type="match status" value="1"/>
</dbReference>
<comment type="caution">
    <text evidence="12">The sequence shown here is derived from an EMBL/GenBank/DDBJ whole genome shotgun (WGS) entry which is preliminary data.</text>
</comment>
<proteinExistence type="inferred from homology"/>
<dbReference type="RefSeq" id="WP_312855561.1">
    <property type="nucleotide sequence ID" value="NZ_BAABGK010000010.1"/>
</dbReference>
<evidence type="ECO:0000313" key="13">
    <source>
        <dbReference type="Proteomes" id="UP000523000"/>
    </source>
</evidence>
<evidence type="ECO:0000256" key="8">
    <source>
        <dbReference type="ARBA" id="ARBA00023136"/>
    </source>
</evidence>
<evidence type="ECO:0000313" key="12">
    <source>
        <dbReference type="EMBL" id="MBB2993885.1"/>
    </source>
</evidence>
<keyword evidence="8" id="KW-0472">Membrane</keyword>
<feature type="region of interest" description="Disordered" evidence="10">
    <location>
        <begin position="1"/>
        <end position="23"/>
    </location>
</feature>
<dbReference type="AlphaFoldDB" id="A0A839QHC9"/>
<dbReference type="GO" id="GO:0003774">
    <property type="term" value="F:cytoskeletal motor activity"/>
    <property type="evidence" value="ECO:0007669"/>
    <property type="project" value="InterPro"/>
</dbReference>
<evidence type="ECO:0000256" key="4">
    <source>
        <dbReference type="ARBA" id="ARBA00021898"/>
    </source>
</evidence>
<keyword evidence="12" id="KW-0966">Cell projection</keyword>
<dbReference type="Proteomes" id="UP000523000">
    <property type="component" value="Unassembled WGS sequence"/>
</dbReference>
<keyword evidence="12" id="KW-0282">Flagellum</keyword>
<protein>
    <recommendedName>
        <fullName evidence="4">Flagellar motor switch protein FliM</fullName>
    </recommendedName>
</protein>
<keyword evidence="5" id="KW-1003">Cell membrane</keyword>
<evidence type="ECO:0000256" key="3">
    <source>
        <dbReference type="ARBA" id="ARBA00011049"/>
    </source>
</evidence>
<dbReference type="GO" id="GO:0050918">
    <property type="term" value="P:positive chemotaxis"/>
    <property type="evidence" value="ECO:0007669"/>
    <property type="project" value="TreeGrafter"/>
</dbReference>
<dbReference type="InterPro" id="IPR028976">
    <property type="entry name" value="CheC-like_sf"/>
</dbReference>
<evidence type="ECO:0000256" key="1">
    <source>
        <dbReference type="ARBA" id="ARBA00004117"/>
    </source>
</evidence>
<evidence type="ECO:0000256" key="6">
    <source>
        <dbReference type="ARBA" id="ARBA00022500"/>
    </source>
</evidence>
<dbReference type="SUPFAM" id="SSF101801">
    <property type="entry name" value="Surface presentation of antigens (SPOA)"/>
    <property type="match status" value="1"/>
</dbReference>
<evidence type="ECO:0000259" key="11">
    <source>
        <dbReference type="Pfam" id="PF01052"/>
    </source>
</evidence>
<gene>
    <name evidence="12" type="ORF">E9229_000076</name>
</gene>
<keyword evidence="7" id="KW-0283">Flagellar rotation</keyword>
<accession>A0A839QHC9</accession>
<keyword evidence="6" id="KW-0145">Chemotaxis</keyword>
<keyword evidence="12" id="KW-0969">Cilium</keyword>
<sequence length="309" mass="32788">MTALPVRDPDEGTPRQTRPNAAEAVPYDFRRPTTLAREHARVLELAFETFARQWGTQLTAKVRVMSQVSLVSLCMQAYDDYVSLLPATTTMVLCETPGSGAKAKAVIQFPAAAALNWISHMLGSPGPSDIAERKFTRIEQTLVRGLMNEALEDLHYSLGTLLERPLSVDGITHNSQFAQAAAKSELVIAATLRVRVGERSTVASIALPAELLLPQLGDADTGPADGDTAGLLAQHLSGIPVDLALRLAPSAVTPGTILNLAVGDVLALPHPTHRPFELSVDGRRLGTAAAGTRSGRIAAVVVSTEENPA</sequence>
<dbReference type="GO" id="GO:0071978">
    <property type="term" value="P:bacterial-type flagellum-dependent swarming motility"/>
    <property type="evidence" value="ECO:0007669"/>
    <property type="project" value="TreeGrafter"/>
</dbReference>
<keyword evidence="9" id="KW-0975">Bacterial flagellum</keyword>
<dbReference type="Gene3D" id="2.30.330.10">
    <property type="entry name" value="SpoA-like"/>
    <property type="match status" value="1"/>
</dbReference>
<evidence type="ECO:0000256" key="10">
    <source>
        <dbReference type="SAM" id="MobiDB-lite"/>
    </source>
</evidence>
<name>A0A839QHC9_9MICC</name>
<evidence type="ECO:0000256" key="5">
    <source>
        <dbReference type="ARBA" id="ARBA00022475"/>
    </source>
</evidence>